<feature type="transmembrane region" description="Helical" evidence="3">
    <location>
        <begin position="268"/>
        <end position="289"/>
    </location>
</feature>
<dbReference type="Pfam" id="PF00106">
    <property type="entry name" value="adh_short"/>
    <property type="match status" value="1"/>
</dbReference>
<sequence>MTTPNTVQKKFSFIGVIDGVINFNTSVLKILNGLPMIVSSFVLLIINEFLSLFTNRSATVGDHLLNGEKVLIIGSDTMLGRAFSIMSVKMGGTVICIDKSREHSDHFIKLINEEKMDTKAYFYECDSNRKDSITQTIDAVTKDFDAIDIVVNCMTSDVVQSYFNFYHAIFPIMKTNNKGHLVFIRTFDFATRAAIKGLFEKMNHDLKDPNACNIKTSLVHVFPKFDNGENVPKEGIFANILLEDLACNVFIGVAKNKKHIYVPDSMNIFGFLMTFIPSPLVAMFENLFFSD</sequence>
<dbReference type="SUPFAM" id="SSF51735">
    <property type="entry name" value="NAD(P)-binding Rossmann-fold domains"/>
    <property type="match status" value="1"/>
</dbReference>
<dbReference type="InterPro" id="IPR036291">
    <property type="entry name" value="NAD(P)-bd_dom_sf"/>
</dbReference>
<accession>A0A1J1INP0</accession>
<evidence type="ECO:0000313" key="4">
    <source>
        <dbReference type="EMBL" id="CRL01847.1"/>
    </source>
</evidence>
<keyword evidence="3" id="KW-0812">Transmembrane</keyword>
<dbReference type="Proteomes" id="UP000183832">
    <property type="component" value="Unassembled WGS sequence"/>
</dbReference>
<dbReference type="GO" id="GO:0016616">
    <property type="term" value="F:oxidoreductase activity, acting on the CH-OH group of donors, NAD or NADP as acceptor"/>
    <property type="evidence" value="ECO:0007669"/>
    <property type="project" value="TreeGrafter"/>
</dbReference>
<dbReference type="PANTHER" id="PTHR24322">
    <property type="entry name" value="PKSB"/>
    <property type="match status" value="1"/>
</dbReference>
<dbReference type="STRING" id="568069.A0A1J1INP0"/>
<name>A0A1J1INP0_9DIPT</name>
<dbReference type="Gene3D" id="3.40.50.720">
    <property type="entry name" value="NAD(P)-binding Rossmann-like Domain"/>
    <property type="match status" value="1"/>
</dbReference>
<keyword evidence="3" id="KW-1133">Transmembrane helix</keyword>
<keyword evidence="2" id="KW-0560">Oxidoreductase</keyword>
<dbReference type="InterPro" id="IPR002347">
    <property type="entry name" value="SDR_fam"/>
</dbReference>
<evidence type="ECO:0000256" key="1">
    <source>
        <dbReference type="ARBA" id="ARBA00006484"/>
    </source>
</evidence>
<dbReference type="EMBL" id="CVRI01000057">
    <property type="protein sequence ID" value="CRL01847.1"/>
    <property type="molecule type" value="Genomic_DNA"/>
</dbReference>
<organism evidence="4 5">
    <name type="scientific">Clunio marinus</name>
    <dbReference type="NCBI Taxonomy" id="568069"/>
    <lineage>
        <taxon>Eukaryota</taxon>
        <taxon>Metazoa</taxon>
        <taxon>Ecdysozoa</taxon>
        <taxon>Arthropoda</taxon>
        <taxon>Hexapoda</taxon>
        <taxon>Insecta</taxon>
        <taxon>Pterygota</taxon>
        <taxon>Neoptera</taxon>
        <taxon>Endopterygota</taxon>
        <taxon>Diptera</taxon>
        <taxon>Nematocera</taxon>
        <taxon>Chironomoidea</taxon>
        <taxon>Chironomidae</taxon>
        <taxon>Clunio</taxon>
    </lineage>
</organism>
<keyword evidence="5" id="KW-1185">Reference proteome</keyword>
<comment type="similarity">
    <text evidence="1">Belongs to the short-chain dehydrogenases/reductases (SDR) family.</text>
</comment>
<keyword evidence="3" id="KW-0472">Membrane</keyword>
<protein>
    <submittedName>
        <fullName evidence="4">CLUMA_CG015414, isoform A</fullName>
    </submittedName>
</protein>
<dbReference type="PANTHER" id="PTHR24322:SF736">
    <property type="entry name" value="RETINOL DEHYDROGENASE 10"/>
    <property type="match status" value="1"/>
</dbReference>
<evidence type="ECO:0000313" key="5">
    <source>
        <dbReference type="Proteomes" id="UP000183832"/>
    </source>
</evidence>
<proteinExistence type="inferred from homology"/>
<gene>
    <name evidence="4" type="primary">reductase family 16C member 6</name>
    <name evidence="4" type="ORF">CLUMA_CG015414</name>
</gene>
<evidence type="ECO:0000256" key="2">
    <source>
        <dbReference type="ARBA" id="ARBA00023002"/>
    </source>
</evidence>
<evidence type="ECO:0000256" key="3">
    <source>
        <dbReference type="SAM" id="Phobius"/>
    </source>
</evidence>
<dbReference type="AlphaFoldDB" id="A0A1J1INP0"/>
<reference evidence="4 5" key="1">
    <citation type="submission" date="2015-04" db="EMBL/GenBank/DDBJ databases">
        <authorList>
            <person name="Syromyatnikov M.Y."/>
            <person name="Popov V.N."/>
        </authorList>
    </citation>
    <scope>NUCLEOTIDE SEQUENCE [LARGE SCALE GENOMIC DNA]</scope>
</reference>